<comment type="caution">
    <text evidence="1">The sequence shown here is derived from an EMBL/GenBank/DDBJ whole genome shotgun (WGS) entry which is preliminary data.</text>
</comment>
<dbReference type="EMBL" id="CAKC01000073">
    <property type="protein sequence ID" value="CCI87538.1"/>
    <property type="molecule type" value="Genomic_DNA"/>
</dbReference>
<gene>
    <name evidence="1" type="ORF">BN52_05330</name>
</gene>
<reference evidence="1 2" key="1">
    <citation type="submission" date="2012-06" db="EMBL/GenBank/DDBJ databases">
        <title>Draft genome sequence of Lactobacillus gigeriorum CRBIP 24.85T, isolated from chicken crop.</title>
        <authorList>
            <person name="Cousin S."/>
            <person name="Ma L."/>
            <person name="Creno S."/>
            <person name="Clermont D."/>
            <person name="Loux V."/>
            <person name="Bizet C."/>
            <person name="Bouchier C."/>
        </authorList>
    </citation>
    <scope>NUCLEOTIDE SEQUENCE [LARGE SCALE GENOMIC DNA]</scope>
    <source>
        <strain evidence="2">CRBIP 24.85T</strain>
    </source>
</reference>
<evidence type="ECO:0000313" key="2">
    <source>
        <dbReference type="Proteomes" id="UP000009326"/>
    </source>
</evidence>
<dbReference type="Proteomes" id="UP000009326">
    <property type="component" value="Unassembled WGS sequence"/>
</dbReference>
<dbReference type="AlphaFoldDB" id="I7LGE6"/>
<accession>I7LGE6</accession>
<name>I7LGE6_9LACO</name>
<sequence>MVQLIAKKDIGIHTPDEIFEKEIDRIYQAV</sequence>
<protein>
    <submittedName>
        <fullName evidence="1">Uncharacterized protein</fullName>
    </submittedName>
</protein>
<organism evidence="1 2">
    <name type="scientific">Lactobacillus gigeriorum DSM 23908 = CRBIP 24.85</name>
    <dbReference type="NCBI Taxonomy" id="1423751"/>
    <lineage>
        <taxon>Bacteria</taxon>
        <taxon>Bacillati</taxon>
        <taxon>Bacillota</taxon>
        <taxon>Bacilli</taxon>
        <taxon>Lactobacillales</taxon>
        <taxon>Lactobacillaceae</taxon>
        <taxon>Lactobacillus</taxon>
    </lineage>
</organism>
<proteinExistence type="predicted"/>
<evidence type="ECO:0000313" key="1">
    <source>
        <dbReference type="EMBL" id="CCI87538.1"/>
    </source>
</evidence>